<gene>
    <name evidence="1" type="ORF">BJP25_05645</name>
</gene>
<organism evidence="1 2">
    <name type="scientific">Actinokineospora bangkokensis</name>
    <dbReference type="NCBI Taxonomy" id="1193682"/>
    <lineage>
        <taxon>Bacteria</taxon>
        <taxon>Bacillati</taxon>
        <taxon>Actinomycetota</taxon>
        <taxon>Actinomycetes</taxon>
        <taxon>Pseudonocardiales</taxon>
        <taxon>Pseudonocardiaceae</taxon>
        <taxon>Actinokineospora</taxon>
    </lineage>
</organism>
<dbReference type="AlphaFoldDB" id="A0A1Q9LC13"/>
<evidence type="ECO:0000313" key="2">
    <source>
        <dbReference type="Proteomes" id="UP000186040"/>
    </source>
</evidence>
<dbReference type="EMBL" id="MKQR01000032">
    <property type="protein sequence ID" value="OLR89560.1"/>
    <property type="molecule type" value="Genomic_DNA"/>
</dbReference>
<protein>
    <submittedName>
        <fullName evidence="1">Uncharacterized protein</fullName>
    </submittedName>
</protein>
<accession>A0A1Q9LC13</accession>
<keyword evidence="2" id="KW-1185">Reference proteome</keyword>
<evidence type="ECO:0000313" key="1">
    <source>
        <dbReference type="EMBL" id="OLR89560.1"/>
    </source>
</evidence>
<name>A0A1Q9LC13_9PSEU</name>
<comment type="caution">
    <text evidence="1">The sequence shown here is derived from an EMBL/GenBank/DDBJ whole genome shotgun (WGS) entry which is preliminary data.</text>
</comment>
<sequence length="113" mass="12906">MQYISHGRDIAHVRHRSFGWKLHSSGYAEHLLEWSRHGSAHALLANLQSFEERLVEQPASRRWSRQVGPVAVACQLQRYRQVAFKLHEGHVGGSQPLVDAGQLASKRLLLLRH</sequence>
<dbReference type="RefSeq" id="WP_143219428.1">
    <property type="nucleotide sequence ID" value="NZ_MKQR01000032.1"/>
</dbReference>
<reference evidence="1 2" key="1">
    <citation type="submission" date="2016-10" db="EMBL/GenBank/DDBJ databases">
        <title>The Draft Genome Sequence of Actinokineospora bangkokensis 44EHWT reveals the biosynthetic pathway of antifungal compounds Thailandins with unusual extender unit butylmalonyl-CoA.</title>
        <authorList>
            <person name="Greule A."/>
            <person name="Intra B."/>
            <person name="Flemming S."/>
            <person name="Rommel M.G."/>
            <person name="Panbangred W."/>
            <person name="Bechthold A."/>
        </authorList>
    </citation>
    <scope>NUCLEOTIDE SEQUENCE [LARGE SCALE GENOMIC DNA]</scope>
    <source>
        <strain evidence="1 2">44EHW</strain>
    </source>
</reference>
<dbReference type="Proteomes" id="UP000186040">
    <property type="component" value="Unassembled WGS sequence"/>
</dbReference>
<proteinExistence type="predicted"/>